<dbReference type="GO" id="GO:0043531">
    <property type="term" value="F:ADP binding"/>
    <property type="evidence" value="ECO:0007669"/>
    <property type="project" value="InterPro"/>
</dbReference>
<name>A0A438FE63_VITVI</name>
<dbReference type="InterPro" id="IPR050905">
    <property type="entry name" value="Plant_NBS-LRR"/>
</dbReference>
<protein>
    <recommendedName>
        <fullName evidence="2">NB-ARC domain-containing protein</fullName>
    </recommendedName>
</protein>
<organism evidence="3 4">
    <name type="scientific">Vitis vinifera</name>
    <name type="common">Grape</name>
    <dbReference type="NCBI Taxonomy" id="29760"/>
    <lineage>
        <taxon>Eukaryota</taxon>
        <taxon>Viridiplantae</taxon>
        <taxon>Streptophyta</taxon>
        <taxon>Embryophyta</taxon>
        <taxon>Tracheophyta</taxon>
        <taxon>Spermatophyta</taxon>
        <taxon>Magnoliopsida</taxon>
        <taxon>eudicotyledons</taxon>
        <taxon>Gunneridae</taxon>
        <taxon>Pentapetalae</taxon>
        <taxon>rosids</taxon>
        <taxon>Vitales</taxon>
        <taxon>Vitaceae</taxon>
        <taxon>Viteae</taxon>
        <taxon>Vitis</taxon>
    </lineage>
</organism>
<proteinExistence type="predicted"/>
<dbReference type="Pfam" id="PF00931">
    <property type="entry name" value="NB-ARC"/>
    <property type="match status" value="1"/>
</dbReference>
<dbReference type="InterPro" id="IPR027417">
    <property type="entry name" value="P-loop_NTPase"/>
</dbReference>
<dbReference type="InterPro" id="IPR002182">
    <property type="entry name" value="NB-ARC"/>
</dbReference>
<evidence type="ECO:0000313" key="4">
    <source>
        <dbReference type="Proteomes" id="UP000288805"/>
    </source>
</evidence>
<evidence type="ECO:0000256" key="1">
    <source>
        <dbReference type="ARBA" id="ARBA00022821"/>
    </source>
</evidence>
<dbReference type="Proteomes" id="UP000288805">
    <property type="component" value="Unassembled WGS sequence"/>
</dbReference>
<keyword evidence="1" id="KW-0611">Plant defense</keyword>
<dbReference type="PANTHER" id="PTHR33463:SF198">
    <property type="entry name" value="RPP4C3"/>
    <property type="match status" value="1"/>
</dbReference>
<evidence type="ECO:0000259" key="2">
    <source>
        <dbReference type="Pfam" id="PF00931"/>
    </source>
</evidence>
<reference evidence="3 4" key="1">
    <citation type="journal article" date="2018" name="PLoS Genet.">
        <title>Population sequencing reveals clonal diversity and ancestral inbreeding in the grapevine cultivar Chardonnay.</title>
        <authorList>
            <person name="Roach M.J."/>
            <person name="Johnson D.L."/>
            <person name="Bohlmann J."/>
            <person name="van Vuuren H.J."/>
            <person name="Jones S.J."/>
            <person name="Pretorius I.S."/>
            <person name="Schmidt S.A."/>
            <person name="Borneman A.R."/>
        </authorList>
    </citation>
    <scope>NUCLEOTIDE SEQUENCE [LARGE SCALE GENOMIC DNA]</scope>
    <source>
        <strain evidence="4">cv. Chardonnay</strain>
        <tissue evidence="3">Leaf</tissue>
    </source>
</reference>
<accession>A0A438FE63</accession>
<feature type="domain" description="NB-ARC" evidence="2">
    <location>
        <begin position="69"/>
        <end position="157"/>
    </location>
</feature>
<sequence length="159" mass="17970">MEQIVASIAAEVSGCLVVPVKRQLGYLFNYRTNIEDLSQKEARKKAGVLLKSMELANLRGDANINRIGYGDGWCGKSTLVKQVAEQANQEKLFEKVVNVSVLQTPDLERIQRNLADWLGMKFEEESEQGRAARLHQRMKAEKTILIILDDLGPNLSWRN</sequence>
<dbReference type="SUPFAM" id="SSF52540">
    <property type="entry name" value="P-loop containing nucleoside triphosphate hydrolases"/>
    <property type="match status" value="1"/>
</dbReference>
<dbReference type="EMBL" id="QGNW01000966">
    <property type="protein sequence ID" value="RVW58264.1"/>
    <property type="molecule type" value="Genomic_DNA"/>
</dbReference>
<gene>
    <name evidence="3" type="ORF">CK203_110790</name>
</gene>
<dbReference type="PANTHER" id="PTHR33463">
    <property type="entry name" value="NB-ARC DOMAIN-CONTAINING PROTEIN-RELATED"/>
    <property type="match status" value="1"/>
</dbReference>
<evidence type="ECO:0000313" key="3">
    <source>
        <dbReference type="EMBL" id="RVW58264.1"/>
    </source>
</evidence>
<comment type="caution">
    <text evidence="3">The sequence shown here is derived from an EMBL/GenBank/DDBJ whole genome shotgun (WGS) entry which is preliminary data.</text>
</comment>
<dbReference type="Gene3D" id="3.40.50.300">
    <property type="entry name" value="P-loop containing nucleotide triphosphate hydrolases"/>
    <property type="match status" value="1"/>
</dbReference>
<dbReference type="AlphaFoldDB" id="A0A438FE63"/>